<evidence type="ECO:0008006" key="3">
    <source>
        <dbReference type="Google" id="ProtNLM"/>
    </source>
</evidence>
<dbReference type="InParanoid" id="A0A165CD08"/>
<dbReference type="AlphaFoldDB" id="A0A165CD08"/>
<organism evidence="1 2">
    <name type="scientific">Exidia glandulosa HHB12029</name>
    <dbReference type="NCBI Taxonomy" id="1314781"/>
    <lineage>
        <taxon>Eukaryota</taxon>
        <taxon>Fungi</taxon>
        <taxon>Dikarya</taxon>
        <taxon>Basidiomycota</taxon>
        <taxon>Agaricomycotina</taxon>
        <taxon>Agaricomycetes</taxon>
        <taxon>Auriculariales</taxon>
        <taxon>Exidiaceae</taxon>
        <taxon>Exidia</taxon>
    </lineage>
</organism>
<reference evidence="1 2" key="1">
    <citation type="journal article" date="2016" name="Mol. Biol. Evol.">
        <title>Comparative Genomics of Early-Diverging Mushroom-Forming Fungi Provides Insights into the Origins of Lignocellulose Decay Capabilities.</title>
        <authorList>
            <person name="Nagy L.G."/>
            <person name="Riley R."/>
            <person name="Tritt A."/>
            <person name="Adam C."/>
            <person name="Daum C."/>
            <person name="Floudas D."/>
            <person name="Sun H."/>
            <person name="Yadav J.S."/>
            <person name="Pangilinan J."/>
            <person name="Larsson K.H."/>
            <person name="Matsuura K."/>
            <person name="Barry K."/>
            <person name="Labutti K."/>
            <person name="Kuo R."/>
            <person name="Ohm R.A."/>
            <person name="Bhattacharya S.S."/>
            <person name="Shirouzu T."/>
            <person name="Yoshinaga Y."/>
            <person name="Martin F.M."/>
            <person name="Grigoriev I.V."/>
            <person name="Hibbett D.S."/>
        </authorList>
    </citation>
    <scope>NUCLEOTIDE SEQUENCE [LARGE SCALE GENOMIC DNA]</scope>
    <source>
        <strain evidence="1 2">HHB12029</strain>
    </source>
</reference>
<accession>A0A165CD08</accession>
<sequence length="486" mass="55024">MADYRLVLRTKPLPPPIYRLAPELIDDIFERVEWPYDTSAVARTCRRFYLRAMPILYRSIIISHKSPRATCAMLSCLERIPAVSAMVHSVVFDEATSAFYTPAAPLSAIKKLDTPRLRRQGSYELRRRVPMFPPPSKALDEMVWLVARVLPTLKNVRDVFLRAVHPCVLSPCLITYESAKSKLKRGLPPCMTGRVVPYHAFHLQPPHLTWHTLARLPVRRLSSLLLSKSAPHRGSLLLQRLHTLHLSGACFADRMAPLAWNDALRCMRTLHTLAITNVHQGIEDLLAGCYFAGLADLELYKVRADDENVLRTFIKVHAESLEVVSLCIAGHAFPDNAEFPRLRTLRVDNVAGIQCFACVYLPGDPAHGECKGIPRSCGKMATFVARHPTITDLALSGIPDTMAVHTIEVACVGRRHKMTRMLVGDDVLDEMRLAIPISGKATSEWRRKAERWIYYDFLFKGLELERAEYRPQVYSLAKMHKRHSIV</sequence>
<evidence type="ECO:0000313" key="2">
    <source>
        <dbReference type="Proteomes" id="UP000077266"/>
    </source>
</evidence>
<evidence type="ECO:0000313" key="1">
    <source>
        <dbReference type="EMBL" id="KZV82246.1"/>
    </source>
</evidence>
<dbReference type="Proteomes" id="UP000077266">
    <property type="component" value="Unassembled WGS sequence"/>
</dbReference>
<proteinExistence type="predicted"/>
<name>A0A165CD08_EXIGL</name>
<dbReference type="EMBL" id="KV426336">
    <property type="protein sequence ID" value="KZV82246.1"/>
    <property type="molecule type" value="Genomic_DNA"/>
</dbReference>
<dbReference type="OrthoDB" id="3237813at2759"/>
<protein>
    <recommendedName>
        <fullName evidence="3">F-box domain-containing protein</fullName>
    </recommendedName>
</protein>
<gene>
    <name evidence="1" type="ORF">EXIGLDRAFT_350919</name>
</gene>
<keyword evidence="2" id="KW-1185">Reference proteome</keyword>